<evidence type="ECO:0000313" key="2">
    <source>
        <dbReference type="Proteomes" id="UP000662373"/>
    </source>
</evidence>
<dbReference type="RefSeq" id="WP_199598525.1">
    <property type="nucleotide sequence ID" value="NZ_JAEHJZ010000018.1"/>
</dbReference>
<organism evidence="1 2">
    <name type="scientific">Gelidibacter salicanalis</name>
    <dbReference type="NCBI Taxonomy" id="291193"/>
    <lineage>
        <taxon>Bacteria</taxon>
        <taxon>Pseudomonadati</taxon>
        <taxon>Bacteroidota</taxon>
        <taxon>Flavobacteriia</taxon>
        <taxon>Flavobacteriales</taxon>
        <taxon>Flavobacteriaceae</taxon>
        <taxon>Gelidibacter</taxon>
    </lineage>
</organism>
<evidence type="ECO:0000313" key="1">
    <source>
        <dbReference type="EMBL" id="MBJ7880685.1"/>
    </source>
</evidence>
<keyword evidence="2" id="KW-1185">Reference proteome</keyword>
<sequence length="73" mass="8548">MDLLKGRARTGRLLKYGENGSLTNFIVMKLVYEYMMNRNKNLILKYYLVEQIVANGAFKETGSSIRLDFDFKF</sequence>
<proteinExistence type="predicted"/>
<gene>
    <name evidence="1" type="ORF">JEM65_08495</name>
</gene>
<reference evidence="1 2" key="1">
    <citation type="submission" date="2020-09" db="EMBL/GenBank/DDBJ databases">
        <title>Draft genome of Gelidibacter salicanalis PAMC21136.</title>
        <authorList>
            <person name="Park H."/>
        </authorList>
    </citation>
    <scope>NUCLEOTIDE SEQUENCE [LARGE SCALE GENOMIC DNA]</scope>
    <source>
        <strain evidence="1 2">PAMC21136</strain>
    </source>
</reference>
<protein>
    <submittedName>
        <fullName evidence="1">Uncharacterized protein</fullName>
    </submittedName>
</protein>
<dbReference type="Proteomes" id="UP000662373">
    <property type="component" value="Unassembled WGS sequence"/>
</dbReference>
<comment type="caution">
    <text evidence="1">The sequence shown here is derived from an EMBL/GenBank/DDBJ whole genome shotgun (WGS) entry which is preliminary data.</text>
</comment>
<accession>A0A934KRD5</accession>
<dbReference type="EMBL" id="JAEHJZ010000018">
    <property type="protein sequence ID" value="MBJ7880685.1"/>
    <property type="molecule type" value="Genomic_DNA"/>
</dbReference>
<name>A0A934KRD5_9FLAO</name>
<dbReference type="AlphaFoldDB" id="A0A934KRD5"/>